<organism evidence="1 2">
    <name type="scientific">Avena sativa</name>
    <name type="common">Oat</name>
    <dbReference type="NCBI Taxonomy" id="4498"/>
    <lineage>
        <taxon>Eukaryota</taxon>
        <taxon>Viridiplantae</taxon>
        <taxon>Streptophyta</taxon>
        <taxon>Embryophyta</taxon>
        <taxon>Tracheophyta</taxon>
        <taxon>Spermatophyta</taxon>
        <taxon>Magnoliopsida</taxon>
        <taxon>Liliopsida</taxon>
        <taxon>Poales</taxon>
        <taxon>Poaceae</taxon>
        <taxon>BOP clade</taxon>
        <taxon>Pooideae</taxon>
        <taxon>Poodae</taxon>
        <taxon>Poeae</taxon>
        <taxon>Poeae Chloroplast Group 1 (Aveneae type)</taxon>
        <taxon>Aveninae</taxon>
        <taxon>Avena</taxon>
    </lineage>
</organism>
<dbReference type="Proteomes" id="UP001732700">
    <property type="component" value="Chromosome 2A"/>
</dbReference>
<evidence type="ECO:0000313" key="1">
    <source>
        <dbReference type="EnsemblPlants" id="AVESA.00010b.r2.2AG0244960.1.CDS.1"/>
    </source>
</evidence>
<reference evidence="1" key="2">
    <citation type="submission" date="2025-09" db="UniProtKB">
        <authorList>
            <consortium name="EnsemblPlants"/>
        </authorList>
    </citation>
    <scope>IDENTIFICATION</scope>
</reference>
<protein>
    <submittedName>
        <fullName evidence="1">Uncharacterized protein</fullName>
    </submittedName>
</protein>
<accession>A0ACD5UFZ3</accession>
<proteinExistence type="predicted"/>
<sequence length="448" mass="50658">METPIRRFRLSVFHPPYKLLNQWIATAVNSGVEDLDVKLRYWHINTRRLCPFSMSGNASADFAPSDTNMYTRTHRRIFGCPTLRRLRLKNWTLDLPSSVAMDSLETLCLARIMDPERLLQKLVSSCPRLIDLTLQECPSIKDISVPSPRLQSFVMICCHNATSVELRTTCLQSLHYKGGLPPRKSSFFTVANYQGIKAATIEICEYLCSKGSGEVAPLTGLIRRCTELAYLHLSLAPSMAYYSSMFTSVLRDLRSLTHLSLQGCLPTDHAIRSVSALLVNTRNLEVLSIFPLVERWSDYSDAESDIDSDGEWDTDSDDGSDTDADASSYSGPYGESDTEPDIQLDTEPKDSATNNGIEYSSQIPESLWRTYVRCLDRSVRRINIGNYEGRSLEKMLARFLLSRAAALEEFSVTLAPGLYRQKDEIALELASWRQNRCTRVTCKLWQKI</sequence>
<name>A0ACD5UFZ3_AVESA</name>
<dbReference type="EnsemblPlants" id="AVESA.00010b.r2.2AG0244960.1">
    <property type="protein sequence ID" value="AVESA.00010b.r2.2AG0244960.1.CDS.1"/>
    <property type="gene ID" value="AVESA.00010b.r2.2AG0244960"/>
</dbReference>
<reference evidence="1" key="1">
    <citation type="submission" date="2021-05" db="EMBL/GenBank/DDBJ databases">
        <authorList>
            <person name="Scholz U."/>
            <person name="Mascher M."/>
            <person name="Fiebig A."/>
        </authorList>
    </citation>
    <scope>NUCLEOTIDE SEQUENCE [LARGE SCALE GENOMIC DNA]</scope>
</reference>
<evidence type="ECO:0000313" key="2">
    <source>
        <dbReference type="Proteomes" id="UP001732700"/>
    </source>
</evidence>
<keyword evidence="2" id="KW-1185">Reference proteome</keyword>